<organism evidence="1 2">
    <name type="scientific">Laccaria amethystina LaAM-08-1</name>
    <dbReference type="NCBI Taxonomy" id="1095629"/>
    <lineage>
        <taxon>Eukaryota</taxon>
        <taxon>Fungi</taxon>
        <taxon>Dikarya</taxon>
        <taxon>Basidiomycota</taxon>
        <taxon>Agaricomycotina</taxon>
        <taxon>Agaricomycetes</taxon>
        <taxon>Agaricomycetidae</taxon>
        <taxon>Agaricales</taxon>
        <taxon>Agaricineae</taxon>
        <taxon>Hydnangiaceae</taxon>
        <taxon>Laccaria</taxon>
    </lineage>
</organism>
<evidence type="ECO:0000313" key="2">
    <source>
        <dbReference type="Proteomes" id="UP000054477"/>
    </source>
</evidence>
<name>A0A0C9XEB9_9AGAR</name>
<gene>
    <name evidence="1" type="ORF">K443DRAFT_682642</name>
</gene>
<reference evidence="1 2" key="1">
    <citation type="submission" date="2014-04" db="EMBL/GenBank/DDBJ databases">
        <authorList>
            <consortium name="DOE Joint Genome Institute"/>
            <person name="Kuo A."/>
            <person name="Kohler A."/>
            <person name="Nagy L.G."/>
            <person name="Floudas D."/>
            <person name="Copeland A."/>
            <person name="Barry K.W."/>
            <person name="Cichocki N."/>
            <person name="Veneault-Fourrey C."/>
            <person name="LaButti K."/>
            <person name="Lindquist E.A."/>
            <person name="Lipzen A."/>
            <person name="Lundell T."/>
            <person name="Morin E."/>
            <person name="Murat C."/>
            <person name="Sun H."/>
            <person name="Tunlid A."/>
            <person name="Henrissat B."/>
            <person name="Grigoriev I.V."/>
            <person name="Hibbett D.S."/>
            <person name="Martin F."/>
            <person name="Nordberg H.P."/>
            <person name="Cantor M.N."/>
            <person name="Hua S.X."/>
        </authorList>
    </citation>
    <scope>NUCLEOTIDE SEQUENCE [LARGE SCALE GENOMIC DNA]</scope>
    <source>
        <strain evidence="1 2">LaAM-08-1</strain>
    </source>
</reference>
<dbReference type="Proteomes" id="UP000054477">
    <property type="component" value="Unassembled WGS sequence"/>
</dbReference>
<keyword evidence="2" id="KW-1185">Reference proteome</keyword>
<dbReference type="AlphaFoldDB" id="A0A0C9XEB9"/>
<protein>
    <submittedName>
        <fullName evidence="1">Uncharacterized protein</fullName>
    </submittedName>
</protein>
<accession>A0A0C9XEB9</accession>
<reference evidence="2" key="2">
    <citation type="submission" date="2015-01" db="EMBL/GenBank/DDBJ databases">
        <title>Evolutionary Origins and Diversification of the Mycorrhizal Mutualists.</title>
        <authorList>
            <consortium name="DOE Joint Genome Institute"/>
            <consortium name="Mycorrhizal Genomics Consortium"/>
            <person name="Kohler A."/>
            <person name="Kuo A."/>
            <person name="Nagy L.G."/>
            <person name="Floudas D."/>
            <person name="Copeland A."/>
            <person name="Barry K.W."/>
            <person name="Cichocki N."/>
            <person name="Veneault-Fourrey C."/>
            <person name="LaButti K."/>
            <person name="Lindquist E.A."/>
            <person name="Lipzen A."/>
            <person name="Lundell T."/>
            <person name="Morin E."/>
            <person name="Murat C."/>
            <person name="Riley R."/>
            <person name="Ohm R."/>
            <person name="Sun H."/>
            <person name="Tunlid A."/>
            <person name="Henrissat B."/>
            <person name="Grigoriev I.V."/>
            <person name="Hibbett D.S."/>
            <person name="Martin F."/>
        </authorList>
    </citation>
    <scope>NUCLEOTIDE SEQUENCE [LARGE SCALE GENOMIC DNA]</scope>
    <source>
        <strain evidence="2">LaAM-08-1</strain>
    </source>
</reference>
<sequence>MSTGRPSSSPSLLKAPRRVAYTLNGKTRKAARSSTVLLSDRMTFKLSQRKEALIIASVEQLDSHC</sequence>
<dbReference type="EMBL" id="KN838736">
    <property type="protein sequence ID" value="KIJ95996.1"/>
    <property type="molecule type" value="Genomic_DNA"/>
</dbReference>
<dbReference type="HOGENOM" id="CLU_2850047_0_0_1"/>
<evidence type="ECO:0000313" key="1">
    <source>
        <dbReference type="EMBL" id="KIJ95996.1"/>
    </source>
</evidence>
<proteinExistence type="predicted"/>